<evidence type="ECO:0000256" key="2">
    <source>
        <dbReference type="ARBA" id="ARBA00022857"/>
    </source>
</evidence>
<dbReference type="EMBL" id="MLYV02000989">
    <property type="protein sequence ID" value="PSR74422.1"/>
    <property type="molecule type" value="Genomic_DNA"/>
</dbReference>
<dbReference type="Gene3D" id="3.90.25.10">
    <property type="entry name" value="UDP-galactose 4-epimerase, domain 1"/>
    <property type="match status" value="1"/>
</dbReference>
<keyword evidence="2" id="KW-0521">NADP</keyword>
<dbReference type="InterPro" id="IPR045312">
    <property type="entry name" value="PCBER-like"/>
</dbReference>
<dbReference type="Proteomes" id="UP000186601">
    <property type="component" value="Unassembled WGS sequence"/>
</dbReference>
<dbReference type="InterPro" id="IPR036291">
    <property type="entry name" value="NAD(P)-bd_dom_sf"/>
</dbReference>
<evidence type="ECO:0000259" key="4">
    <source>
        <dbReference type="Pfam" id="PF05368"/>
    </source>
</evidence>
<feature type="domain" description="NmrA-like" evidence="4">
    <location>
        <begin position="3"/>
        <end position="250"/>
    </location>
</feature>
<protein>
    <recommendedName>
        <fullName evidence="4">NmrA-like domain-containing protein</fullName>
    </recommendedName>
</protein>
<dbReference type="InterPro" id="IPR008030">
    <property type="entry name" value="NmrA-like"/>
</dbReference>
<dbReference type="PANTHER" id="PTHR47706">
    <property type="entry name" value="NMRA-LIKE FAMILY PROTEIN"/>
    <property type="match status" value="1"/>
</dbReference>
<dbReference type="InterPro" id="IPR051609">
    <property type="entry name" value="NmrA/Isoflavone_reductase-like"/>
</dbReference>
<sequence>MVKVAVAGGTGGIGRHIVDAILNMQLHQVVVLSRSPHHAYLQSRGAEVIAVSYDDPTSLENALRGVHTVISTISDGGNINAWVASQRALLQASVQAGAKRFAPSEFNARPSRLNDPVELYTYKAVVAEAAKNSGLEYTLFENGVFMNYLASGTKGVGYLNPLKFVFDVENYSAKIPGDGNSEISWTRGEDVGAFVAASLELESWPEVSWMAGDRKSFNEILKLAEKVRGKTFDVTYVSADDLRKQIQPNPPSVMTNFFSQGLLNMIDTQEFRPAEPNLNVLCPQVKPLGAEEFLNAWWGEPKKE</sequence>
<evidence type="ECO:0000313" key="6">
    <source>
        <dbReference type="Proteomes" id="UP000186601"/>
    </source>
</evidence>
<dbReference type="AlphaFoldDB" id="A0A2R6NPJ6"/>
<dbReference type="OrthoDB" id="9974981at2759"/>
<keyword evidence="3" id="KW-0560">Oxidoreductase</keyword>
<evidence type="ECO:0000313" key="5">
    <source>
        <dbReference type="EMBL" id="PSR74422.1"/>
    </source>
</evidence>
<proteinExistence type="inferred from homology"/>
<name>A0A2R6NPJ6_9APHY</name>
<reference evidence="5 6" key="1">
    <citation type="submission" date="2018-02" db="EMBL/GenBank/DDBJ databases">
        <title>Genome sequence of the basidiomycete white-rot fungus Phlebia centrifuga.</title>
        <authorList>
            <person name="Granchi Z."/>
            <person name="Peng M."/>
            <person name="de Vries R.P."/>
            <person name="Hilden K."/>
            <person name="Makela M.R."/>
            <person name="Grigoriev I."/>
            <person name="Riley R."/>
        </authorList>
    </citation>
    <scope>NUCLEOTIDE SEQUENCE [LARGE SCALE GENOMIC DNA]</scope>
    <source>
        <strain evidence="5 6">FBCC195</strain>
    </source>
</reference>
<dbReference type="Gene3D" id="3.40.50.720">
    <property type="entry name" value="NAD(P)-binding Rossmann-like Domain"/>
    <property type="match status" value="1"/>
</dbReference>
<comment type="caution">
    <text evidence="5">The sequence shown here is derived from an EMBL/GenBank/DDBJ whole genome shotgun (WGS) entry which is preliminary data.</text>
</comment>
<organism evidence="5 6">
    <name type="scientific">Hermanssonia centrifuga</name>
    <dbReference type="NCBI Taxonomy" id="98765"/>
    <lineage>
        <taxon>Eukaryota</taxon>
        <taxon>Fungi</taxon>
        <taxon>Dikarya</taxon>
        <taxon>Basidiomycota</taxon>
        <taxon>Agaricomycotina</taxon>
        <taxon>Agaricomycetes</taxon>
        <taxon>Polyporales</taxon>
        <taxon>Meruliaceae</taxon>
        <taxon>Hermanssonia</taxon>
    </lineage>
</organism>
<comment type="similarity">
    <text evidence="1">Belongs to the NmrA-type oxidoreductase family. Isoflavone reductase subfamily.</text>
</comment>
<dbReference type="CDD" id="cd05259">
    <property type="entry name" value="PCBER_SDR_a"/>
    <property type="match status" value="1"/>
</dbReference>
<dbReference type="Pfam" id="PF05368">
    <property type="entry name" value="NmrA"/>
    <property type="match status" value="1"/>
</dbReference>
<evidence type="ECO:0000256" key="1">
    <source>
        <dbReference type="ARBA" id="ARBA00005725"/>
    </source>
</evidence>
<dbReference type="GO" id="GO:0016491">
    <property type="term" value="F:oxidoreductase activity"/>
    <property type="evidence" value="ECO:0007669"/>
    <property type="project" value="UniProtKB-KW"/>
</dbReference>
<dbReference type="SUPFAM" id="SSF51735">
    <property type="entry name" value="NAD(P)-binding Rossmann-fold domains"/>
    <property type="match status" value="1"/>
</dbReference>
<accession>A0A2R6NPJ6</accession>
<gene>
    <name evidence="5" type="ORF">PHLCEN_2v9834</name>
</gene>
<evidence type="ECO:0000256" key="3">
    <source>
        <dbReference type="ARBA" id="ARBA00023002"/>
    </source>
</evidence>
<dbReference type="PANTHER" id="PTHR47706:SF4">
    <property type="entry name" value="NMRA-LIKE DOMAIN-CONTAINING PROTEIN"/>
    <property type="match status" value="1"/>
</dbReference>
<keyword evidence="6" id="KW-1185">Reference proteome</keyword>